<feature type="compositionally biased region" description="Low complexity" evidence="1">
    <location>
        <begin position="80"/>
        <end position="95"/>
    </location>
</feature>
<dbReference type="OrthoDB" id="5860472at2759"/>
<organism evidence="2 3">
    <name type="scientific">Diploscapter pachys</name>
    <dbReference type="NCBI Taxonomy" id="2018661"/>
    <lineage>
        <taxon>Eukaryota</taxon>
        <taxon>Metazoa</taxon>
        <taxon>Ecdysozoa</taxon>
        <taxon>Nematoda</taxon>
        <taxon>Chromadorea</taxon>
        <taxon>Rhabditida</taxon>
        <taxon>Rhabditina</taxon>
        <taxon>Rhabditomorpha</taxon>
        <taxon>Rhabditoidea</taxon>
        <taxon>Rhabditidae</taxon>
        <taxon>Diploscapter</taxon>
    </lineage>
</organism>
<feature type="region of interest" description="Disordered" evidence="1">
    <location>
        <begin position="80"/>
        <end position="140"/>
    </location>
</feature>
<sequence length="342" mass="36523">MANMYALPAYVPEDADPQPEQILYKLASYHQKPTDLGSTSVNGISAHNSGDLAPEVELEQKQLQLIDALKKLSSRLDSLLKSAPSPAAPAKNAAPKTEEKGQQKSNKEEKKDARKAAKAEAVGKGQQNGAAPQSGSSNAKPWIIADERKSGESGQSLTANMPPVLADFKAEALGSVELRVTKADLPWLKSIAAMAEKRGVAVSGDVSNKLTNTPNSIKATTGNEVVLKMNDTQLTCRLAIWKILGSALGLYSFETPNAIHATHQNEWFRKIDGLITGKASLDSVLRCASQFLSSFDSLSSHFSVSMADLLLHGLISSSPAAAAAAAHLPNNVELWYNRIKSL</sequence>
<accession>A0A2A2L8H3</accession>
<feature type="region of interest" description="Disordered" evidence="1">
    <location>
        <begin position="34"/>
        <end position="55"/>
    </location>
</feature>
<proteinExistence type="predicted"/>
<evidence type="ECO:0000313" key="3">
    <source>
        <dbReference type="Proteomes" id="UP000218231"/>
    </source>
</evidence>
<feature type="compositionally biased region" description="Basic and acidic residues" evidence="1">
    <location>
        <begin position="96"/>
        <end position="118"/>
    </location>
</feature>
<comment type="caution">
    <text evidence="2">The sequence shown here is derived from an EMBL/GenBank/DDBJ whole genome shotgun (WGS) entry which is preliminary data.</text>
</comment>
<dbReference type="EMBL" id="LIAE01007064">
    <property type="protein sequence ID" value="PAV82347.1"/>
    <property type="molecule type" value="Genomic_DNA"/>
</dbReference>
<evidence type="ECO:0000313" key="2">
    <source>
        <dbReference type="EMBL" id="PAV82347.1"/>
    </source>
</evidence>
<feature type="compositionally biased region" description="Polar residues" evidence="1">
    <location>
        <begin position="125"/>
        <end position="139"/>
    </location>
</feature>
<dbReference type="STRING" id="2018661.A0A2A2L8H3"/>
<keyword evidence="3" id="KW-1185">Reference proteome</keyword>
<name>A0A2A2L8H3_9BILA</name>
<dbReference type="AlphaFoldDB" id="A0A2A2L8H3"/>
<feature type="compositionally biased region" description="Polar residues" evidence="1">
    <location>
        <begin position="36"/>
        <end position="48"/>
    </location>
</feature>
<gene>
    <name evidence="2" type="ORF">WR25_16773</name>
</gene>
<evidence type="ECO:0000256" key="1">
    <source>
        <dbReference type="SAM" id="MobiDB-lite"/>
    </source>
</evidence>
<reference evidence="2 3" key="1">
    <citation type="journal article" date="2017" name="Curr. Biol.">
        <title>Genome architecture and evolution of a unichromosomal asexual nematode.</title>
        <authorList>
            <person name="Fradin H."/>
            <person name="Zegar C."/>
            <person name="Gutwein M."/>
            <person name="Lucas J."/>
            <person name="Kovtun M."/>
            <person name="Corcoran D."/>
            <person name="Baugh L.R."/>
            <person name="Kiontke K."/>
            <person name="Gunsalus K."/>
            <person name="Fitch D.H."/>
            <person name="Piano F."/>
        </authorList>
    </citation>
    <scope>NUCLEOTIDE SEQUENCE [LARGE SCALE GENOMIC DNA]</scope>
    <source>
        <strain evidence="2">PF1309</strain>
    </source>
</reference>
<dbReference type="Proteomes" id="UP000218231">
    <property type="component" value="Unassembled WGS sequence"/>
</dbReference>
<protein>
    <submittedName>
        <fullName evidence="2">Uncharacterized protein</fullName>
    </submittedName>
</protein>